<dbReference type="RefSeq" id="WP_159455214.1">
    <property type="nucleotide sequence ID" value="NZ_FWZT01000004.1"/>
</dbReference>
<dbReference type="Gene3D" id="3.90.79.10">
    <property type="entry name" value="Nucleoside Triphosphate Pyrophosphohydrolase"/>
    <property type="match status" value="1"/>
</dbReference>
<dbReference type="SUPFAM" id="SSF55811">
    <property type="entry name" value="Nudix"/>
    <property type="match status" value="1"/>
</dbReference>
<dbReference type="Proteomes" id="UP000192907">
    <property type="component" value="Unassembled WGS sequence"/>
</dbReference>
<evidence type="ECO:0000259" key="1">
    <source>
        <dbReference type="PROSITE" id="PS51462"/>
    </source>
</evidence>
<protein>
    <submittedName>
        <fullName evidence="2">ADP-ribose pyrophosphatase YjhB, NUDIX family</fullName>
    </submittedName>
</protein>
<sequence>MIRSLTRNLLFQYQSSWADGHIPYQGYNPQEELDATERFLEFIDSSDQCFERSHVPGHVTGSALICNKSMNQVLLLHHKKLNKWLQLGGHADGNPDPAAVAMKEAQEESGLQTLDFLNYRADLKILGAQEGQQPFPFDLDIHVIPARKSEPEHKHYDIRYLLVAGPNQAIAQNHEANDLRWFTLDEARRLTDERSMARQFDKLEYLQRNLL</sequence>
<gene>
    <name evidence="2" type="ORF">SAMN06296036_104203</name>
</gene>
<dbReference type="AlphaFoldDB" id="A0A1Y6BFX6"/>
<dbReference type="InterPro" id="IPR000086">
    <property type="entry name" value="NUDIX_hydrolase_dom"/>
</dbReference>
<dbReference type="InterPro" id="IPR015797">
    <property type="entry name" value="NUDIX_hydrolase-like_dom_sf"/>
</dbReference>
<keyword evidence="3" id="KW-1185">Reference proteome</keyword>
<dbReference type="EMBL" id="FWZT01000004">
    <property type="protein sequence ID" value="SMF07265.1"/>
    <property type="molecule type" value="Genomic_DNA"/>
</dbReference>
<name>A0A1Y6BFX6_9BACT</name>
<proteinExistence type="predicted"/>
<accession>A0A1Y6BFX6</accession>
<dbReference type="PANTHER" id="PTHR43736:SF1">
    <property type="entry name" value="DIHYDRONEOPTERIN TRIPHOSPHATE DIPHOSPHATASE"/>
    <property type="match status" value="1"/>
</dbReference>
<reference evidence="3" key="1">
    <citation type="submission" date="2017-04" db="EMBL/GenBank/DDBJ databases">
        <authorList>
            <person name="Varghese N."/>
            <person name="Submissions S."/>
        </authorList>
    </citation>
    <scope>NUCLEOTIDE SEQUENCE [LARGE SCALE GENOMIC DNA]</scope>
    <source>
        <strain evidence="3">RKEM611</strain>
    </source>
</reference>
<evidence type="ECO:0000313" key="2">
    <source>
        <dbReference type="EMBL" id="SMF07265.1"/>
    </source>
</evidence>
<evidence type="ECO:0000313" key="3">
    <source>
        <dbReference type="Proteomes" id="UP000192907"/>
    </source>
</evidence>
<organism evidence="2 3">
    <name type="scientific">Pseudobacteriovorax antillogorgiicola</name>
    <dbReference type="NCBI Taxonomy" id="1513793"/>
    <lineage>
        <taxon>Bacteria</taxon>
        <taxon>Pseudomonadati</taxon>
        <taxon>Bdellovibrionota</taxon>
        <taxon>Oligoflexia</taxon>
        <taxon>Oligoflexales</taxon>
        <taxon>Pseudobacteriovoracaceae</taxon>
        <taxon>Pseudobacteriovorax</taxon>
    </lineage>
</organism>
<dbReference type="PANTHER" id="PTHR43736">
    <property type="entry name" value="ADP-RIBOSE PYROPHOSPHATASE"/>
    <property type="match status" value="1"/>
</dbReference>
<dbReference type="STRING" id="1513793.SAMN06296036_104203"/>
<feature type="domain" description="Nudix hydrolase" evidence="1">
    <location>
        <begin position="56"/>
        <end position="204"/>
    </location>
</feature>
<dbReference type="Pfam" id="PF00293">
    <property type="entry name" value="NUDIX"/>
    <property type="match status" value="1"/>
</dbReference>
<dbReference type="PROSITE" id="PS51462">
    <property type="entry name" value="NUDIX"/>
    <property type="match status" value="1"/>
</dbReference>
<dbReference type="CDD" id="cd03674">
    <property type="entry name" value="NUDIX_Hydrolase"/>
    <property type="match status" value="1"/>
</dbReference>